<keyword evidence="6" id="KW-1185">Reference proteome</keyword>
<keyword evidence="4" id="KW-0732">Signal</keyword>
<keyword evidence="2" id="KW-0442">Lipid degradation</keyword>
<gene>
    <name evidence="5" type="ORF">HDA39_006627</name>
</gene>
<dbReference type="GO" id="GO:0016042">
    <property type="term" value="P:lipid catabolic process"/>
    <property type="evidence" value="ECO:0007669"/>
    <property type="project" value="UniProtKB-KW"/>
</dbReference>
<dbReference type="AlphaFoldDB" id="A0A7W9JEB8"/>
<proteinExistence type="predicted"/>
<evidence type="ECO:0000256" key="3">
    <source>
        <dbReference type="ARBA" id="ARBA00023098"/>
    </source>
</evidence>
<dbReference type="Proteomes" id="UP000549971">
    <property type="component" value="Unassembled WGS sequence"/>
</dbReference>
<feature type="signal peptide" evidence="4">
    <location>
        <begin position="1"/>
        <end position="38"/>
    </location>
</feature>
<keyword evidence="1 5" id="KW-0378">Hydrolase</keyword>
<evidence type="ECO:0000256" key="1">
    <source>
        <dbReference type="ARBA" id="ARBA00022801"/>
    </source>
</evidence>
<evidence type="ECO:0000313" key="6">
    <source>
        <dbReference type="Proteomes" id="UP000549971"/>
    </source>
</evidence>
<evidence type="ECO:0000256" key="2">
    <source>
        <dbReference type="ARBA" id="ARBA00022963"/>
    </source>
</evidence>
<organism evidence="5 6">
    <name type="scientific">Kribbella italica</name>
    <dbReference type="NCBI Taxonomy" id="1540520"/>
    <lineage>
        <taxon>Bacteria</taxon>
        <taxon>Bacillati</taxon>
        <taxon>Actinomycetota</taxon>
        <taxon>Actinomycetes</taxon>
        <taxon>Propionibacteriales</taxon>
        <taxon>Kribbellaceae</taxon>
        <taxon>Kribbella</taxon>
    </lineage>
</organism>
<dbReference type="PANTHER" id="PTHR10272">
    <property type="entry name" value="PLATELET-ACTIVATING FACTOR ACETYLHYDROLASE"/>
    <property type="match status" value="1"/>
</dbReference>
<dbReference type="Gene3D" id="3.40.50.1820">
    <property type="entry name" value="alpha/beta hydrolase"/>
    <property type="match status" value="1"/>
</dbReference>
<accession>A0A7W9JEB8</accession>
<dbReference type="InterPro" id="IPR029058">
    <property type="entry name" value="AB_hydrolase_fold"/>
</dbReference>
<dbReference type="Pfam" id="PF03403">
    <property type="entry name" value="PAF-AH_p_II"/>
    <property type="match status" value="1"/>
</dbReference>
<evidence type="ECO:0000313" key="5">
    <source>
        <dbReference type="EMBL" id="MBB5839893.1"/>
    </source>
</evidence>
<dbReference type="EMBL" id="JACHMY010000001">
    <property type="protein sequence ID" value="MBB5839893.1"/>
    <property type="molecule type" value="Genomic_DNA"/>
</dbReference>
<sequence>MTVREATMLRMANCRRINQALVGVLAAALLSTPLTASADPEPQDPDYTPVTFDLPAPSGRYDLGTTELHLVDQDRADSTAPSGKRELMVSVWYPAAGIGGNGPVAKYMPPKTAAYVGRQWSEAFWLPGTVLDFANTDTHAQVGVPVRSGKHPVVLFSPGYPFSRFLNTQQAEDLASRGYIVVTMDHTGETPVQFPDGRFVPGHNPDEPPTAELIHDVVDTRTADARFVLNQLEQVDAGRNPDAEQRELPRGLRNGLDLRRTGMFGYSLGGYTAANTMLQDRRVQAGANLDGTLSDSKDDKLVGEVARKGLKRPFLLFGSDTSQRLDPKAPYYDASWAAFWKSQQGWKLNLQLKGSEHFAFCDFRFVFDQLFHHVYGEDELIPIAVGKLVGKGDEGQAVTAQRDYLAAFFDQFLRGRPQSLLRKESGKFPAVGFVR</sequence>
<evidence type="ECO:0000256" key="4">
    <source>
        <dbReference type="SAM" id="SignalP"/>
    </source>
</evidence>
<reference evidence="5 6" key="1">
    <citation type="submission" date="2020-08" db="EMBL/GenBank/DDBJ databases">
        <title>Sequencing the genomes of 1000 actinobacteria strains.</title>
        <authorList>
            <person name="Klenk H.-P."/>
        </authorList>
    </citation>
    <scope>NUCLEOTIDE SEQUENCE [LARGE SCALE GENOMIC DNA]</scope>
    <source>
        <strain evidence="5 6">DSM 28967</strain>
    </source>
</reference>
<keyword evidence="3" id="KW-0443">Lipid metabolism</keyword>
<feature type="chain" id="PRO_5031044559" evidence="4">
    <location>
        <begin position="39"/>
        <end position="435"/>
    </location>
</feature>
<dbReference type="SUPFAM" id="SSF53474">
    <property type="entry name" value="alpha/beta-Hydrolases"/>
    <property type="match status" value="1"/>
</dbReference>
<protein>
    <submittedName>
        <fullName evidence="5">Dienelactone hydrolase</fullName>
    </submittedName>
</protein>
<dbReference type="PANTHER" id="PTHR10272:SF0">
    <property type="entry name" value="PLATELET-ACTIVATING FACTOR ACETYLHYDROLASE"/>
    <property type="match status" value="1"/>
</dbReference>
<dbReference type="GO" id="GO:0003847">
    <property type="term" value="F:1-alkyl-2-acetylglycerophosphocholine esterase activity"/>
    <property type="evidence" value="ECO:0007669"/>
    <property type="project" value="TreeGrafter"/>
</dbReference>
<name>A0A7W9JEB8_9ACTN</name>
<comment type="caution">
    <text evidence="5">The sequence shown here is derived from an EMBL/GenBank/DDBJ whole genome shotgun (WGS) entry which is preliminary data.</text>
</comment>